<dbReference type="EMBL" id="GL732651">
    <property type="protein sequence ID" value="EFX68626.1"/>
    <property type="molecule type" value="Genomic_DNA"/>
</dbReference>
<accession>E9HHX6</accession>
<dbReference type="KEGG" id="dpx:DAPPUDRAFT_228894"/>
<evidence type="ECO:0000313" key="1">
    <source>
        <dbReference type="EMBL" id="EFX68626.1"/>
    </source>
</evidence>
<keyword evidence="2" id="KW-1185">Reference proteome</keyword>
<dbReference type="Proteomes" id="UP000000305">
    <property type="component" value="Unassembled WGS sequence"/>
</dbReference>
<gene>
    <name evidence="1" type="ORF">DAPPUDRAFT_228894</name>
</gene>
<organism evidence="1 2">
    <name type="scientific">Daphnia pulex</name>
    <name type="common">Water flea</name>
    <dbReference type="NCBI Taxonomy" id="6669"/>
    <lineage>
        <taxon>Eukaryota</taxon>
        <taxon>Metazoa</taxon>
        <taxon>Ecdysozoa</taxon>
        <taxon>Arthropoda</taxon>
        <taxon>Crustacea</taxon>
        <taxon>Branchiopoda</taxon>
        <taxon>Diplostraca</taxon>
        <taxon>Cladocera</taxon>
        <taxon>Anomopoda</taxon>
        <taxon>Daphniidae</taxon>
        <taxon>Daphnia</taxon>
    </lineage>
</organism>
<evidence type="ECO:0000313" key="2">
    <source>
        <dbReference type="Proteomes" id="UP000000305"/>
    </source>
</evidence>
<dbReference type="InParanoid" id="E9HHX6"/>
<reference evidence="1 2" key="1">
    <citation type="journal article" date="2011" name="Science">
        <title>The ecoresponsive genome of Daphnia pulex.</title>
        <authorList>
            <person name="Colbourne J.K."/>
            <person name="Pfrender M.E."/>
            <person name="Gilbert D."/>
            <person name="Thomas W.K."/>
            <person name="Tucker A."/>
            <person name="Oakley T.H."/>
            <person name="Tokishita S."/>
            <person name="Aerts A."/>
            <person name="Arnold G.J."/>
            <person name="Basu M.K."/>
            <person name="Bauer D.J."/>
            <person name="Caceres C.E."/>
            <person name="Carmel L."/>
            <person name="Casola C."/>
            <person name="Choi J.H."/>
            <person name="Detter J.C."/>
            <person name="Dong Q."/>
            <person name="Dusheyko S."/>
            <person name="Eads B.D."/>
            <person name="Frohlich T."/>
            <person name="Geiler-Samerotte K.A."/>
            <person name="Gerlach D."/>
            <person name="Hatcher P."/>
            <person name="Jogdeo S."/>
            <person name="Krijgsveld J."/>
            <person name="Kriventseva E.V."/>
            <person name="Kultz D."/>
            <person name="Laforsch C."/>
            <person name="Lindquist E."/>
            <person name="Lopez J."/>
            <person name="Manak J.R."/>
            <person name="Muller J."/>
            <person name="Pangilinan J."/>
            <person name="Patwardhan R.P."/>
            <person name="Pitluck S."/>
            <person name="Pritham E.J."/>
            <person name="Rechtsteiner A."/>
            <person name="Rho M."/>
            <person name="Rogozin I.B."/>
            <person name="Sakarya O."/>
            <person name="Salamov A."/>
            <person name="Schaack S."/>
            <person name="Shapiro H."/>
            <person name="Shiga Y."/>
            <person name="Skalitzky C."/>
            <person name="Smith Z."/>
            <person name="Souvorov A."/>
            <person name="Sung W."/>
            <person name="Tang Z."/>
            <person name="Tsuchiya D."/>
            <person name="Tu H."/>
            <person name="Vos H."/>
            <person name="Wang M."/>
            <person name="Wolf Y.I."/>
            <person name="Yamagata H."/>
            <person name="Yamada T."/>
            <person name="Ye Y."/>
            <person name="Shaw J.R."/>
            <person name="Andrews J."/>
            <person name="Crease T.J."/>
            <person name="Tang H."/>
            <person name="Lucas S.M."/>
            <person name="Robertson H.M."/>
            <person name="Bork P."/>
            <person name="Koonin E.V."/>
            <person name="Zdobnov E.M."/>
            <person name="Grigoriev I.V."/>
            <person name="Lynch M."/>
            <person name="Boore J.L."/>
        </authorList>
    </citation>
    <scope>NUCLEOTIDE SEQUENCE [LARGE SCALE GENOMIC DNA]</scope>
</reference>
<protein>
    <submittedName>
        <fullName evidence="1">Uncharacterized protein</fullName>
    </submittedName>
</protein>
<name>E9HHX6_DAPPU</name>
<proteinExistence type="predicted"/>
<sequence length="151" mass="17168">MNWMHSRLMKLRCNLPVDFLDILANNLSGTRISFQCLFYTKEFGSVGKSNSSASTLASQFNIDFQHSLGKYFRDATQLTTDYVCSQIQKQYAGEVNSALIRALVTAVIQEFYRRFDSRHLRDPLTVTVTSFLKRALNLGCLVDDPLELEGI</sequence>
<dbReference type="AlphaFoldDB" id="E9HHX6"/>
<dbReference type="HOGENOM" id="CLU_1733322_0_0_1"/>